<protein>
    <submittedName>
        <fullName evidence="3">Uncharacterized protein</fullName>
    </submittedName>
</protein>
<sequence>MDETQLLWAIQMMIVLVMWWIQLTCSPPWGQMLLCQFNHSRDVSKTKDKDEVTGGRSYWRTTFLRFLAEHKDKVPNAQVTRRCSYRTRPSGGQEGSRRTRYLAE</sequence>
<evidence type="ECO:0000313" key="4">
    <source>
        <dbReference type="Proteomes" id="UP001152795"/>
    </source>
</evidence>
<dbReference type="AlphaFoldDB" id="A0A7D9E7W2"/>
<evidence type="ECO:0000313" key="3">
    <source>
        <dbReference type="EMBL" id="CAB4002061.1"/>
    </source>
</evidence>
<dbReference type="EMBL" id="CACRXK020004247">
    <property type="protein sequence ID" value="CAB4002061.1"/>
    <property type="molecule type" value="Genomic_DNA"/>
</dbReference>
<evidence type="ECO:0000256" key="2">
    <source>
        <dbReference type="SAM" id="Phobius"/>
    </source>
</evidence>
<feature type="transmembrane region" description="Helical" evidence="2">
    <location>
        <begin position="6"/>
        <end position="23"/>
    </location>
</feature>
<keyword evidence="2" id="KW-0812">Transmembrane</keyword>
<keyword evidence="4" id="KW-1185">Reference proteome</keyword>
<keyword evidence="2" id="KW-1133">Transmembrane helix</keyword>
<reference evidence="3" key="1">
    <citation type="submission" date="2020-04" db="EMBL/GenBank/DDBJ databases">
        <authorList>
            <person name="Alioto T."/>
            <person name="Alioto T."/>
            <person name="Gomez Garrido J."/>
        </authorList>
    </citation>
    <scope>NUCLEOTIDE SEQUENCE</scope>
    <source>
        <strain evidence="3">A484AB</strain>
    </source>
</reference>
<name>A0A7D9E7W2_PARCT</name>
<proteinExistence type="predicted"/>
<organism evidence="3 4">
    <name type="scientific">Paramuricea clavata</name>
    <name type="common">Red gorgonian</name>
    <name type="synonym">Violescent sea-whip</name>
    <dbReference type="NCBI Taxonomy" id="317549"/>
    <lineage>
        <taxon>Eukaryota</taxon>
        <taxon>Metazoa</taxon>
        <taxon>Cnidaria</taxon>
        <taxon>Anthozoa</taxon>
        <taxon>Octocorallia</taxon>
        <taxon>Malacalcyonacea</taxon>
        <taxon>Plexauridae</taxon>
        <taxon>Paramuricea</taxon>
    </lineage>
</organism>
<feature type="region of interest" description="Disordered" evidence="1">
    <location>
        <begin position="79"/>
        <end position="104"/>
    </location>
</feature>
<evidence type="ECO:0000256" key="1">
    <source>
        <dbReference type="SAM" id="MobiDB-lite"/>
    </source>
</evidence>
<feature type="compositionally biased region" description="Basic and acidic residues" evidence="1">
    <location>
        <begin position="95"/>
        <end position="104"/>
    </location>
</feature>
<feature type="non-terminal residue" evidence="3">
    <location>
        <position position="104"/>
    </location>
</feature>
<keyword evidence="2" id="KW-0472">Membrane</keyword>
<gene>
    <name evidence="3" type="ORF">PACLA_8A007916</name>
</gene>
<comment type="caution">
    <text evidence="3">The sequence shown here is derived from an EMBL/GenBank/DDBJ whole genome shotgun (WGS) entry which is preliminary data.</text>
</comment>
<accession>A0A7D9E7W2</accession>
<dbReference type="Proteomes" id="UP001152795">
    <property type="component" value="Unassembled WGS sequence"/>
</dbReference>